<dbReference type="EMBL" id="JAMPLM010000017">
    <property type="protein sequence ID" value="MEP1060349.1"/>
    <property type="molecule type" value="Genomic_DNA"/>
</dbReference>
<evidence type="ECO:0000256" key="1">
    <source>
        <dbReference type="ARBA" id="ARBA00023186"/>
    </source>
</evidence>
<dbReference type="SMART" id="SM00271">
    <property type="entry name" value="DnaJ"/>
    <property type="match status" value="1"/>
</dbReference>
<dbReference type="PANTHER" id="PTHR44145:SF3">
    <property type="entry name" value="DNAJ HOMOLOG SUBFAMILY A MEMBER 3, MITOCHONDRIAL"/>
    <property type="match status" value="1"/>
</dbReference>
<organism evidence="4 5">
    <name type="scientific">Stenomitos frigidus AS-A4</name>
    <dbReference type="NCBI Taxonomy" id="2933935"/>
    <lineage>
        <taxon>Bacteria</taxon>
        <taxon>Bacillati</taxon>
        <taxon>Cyanobacteriota</taxon>
        <taxon>Cyanophyceae</taxon>
        <taxon>Leptolyngbyales</taxon>
        <taxon>Leptolyngbyaceae</taxon>
        <taxon>Stenomitos</taxon>
    </lineage>
</organism>
<dbReference type="SUPFAM" id="SSF46565">
    <property type="entry name" value="Chaperone J-domain"/>
    <property type="match status" value="1"/>
</dbReference>
<keyword evidence="5" id="KW-1185">Reference proteome</keyword>
<dbReference type="CDD" id="cd06257">
    <property type="entry name" value="DnaJ"/>
    <property type="match status" value="1"/>
</dbReference>
<dbReference type="Pfam" id="PF00226">
    <property type="entry name" value="DnaJ"/>
    <property type="match status" value="1"/>
</dbReference>
<name>A0ABV0KM83_9CYAN</name>
<protein>
    <submittedName>
        <fullName evidence="4">DnaJ domain-containing protein</fullName>
    </submittedName>
</protein>
<proteinExistence type="predicted"/>
<accession>A0ABV0KM83</accession>
<evidence type="ECO:0000313" key="5">
    <source>
        <dbReference type="Proteomes" id="UP001476950"/>
    </source>
</evidence>
<evidence type="ECO:0000313" key="4">
    <source>
        <dbReference type="EMBL" id="MEP1060349.1"/>
    </source>
</evidence>
<dbReference type="InterPro" id="IPR001623">
    <property type="entry name" value="DnaJ_domain"/>
</dbReference>
<feature type="region of interest" description="Disordered" evidence="2">
    <location>
        <begin position="77"/>
        <end position="104"/>
    </location>
</feature>
<dbReference type="PRINTS" id="PR00625">
    <property type="entry name" value="JDOMAIN"/>
</dbReference>
<reference evidence="4 5" key="1">
    <citation type="submission" date="2022-04" db="EMBL/GenBank/DDBJ databases">
        <title>Positive selection, recombination, and allopatry shape intraspecific diversity of widespread and dominant cyanobacteria.</title>
        <authorList>
            <person name="Wei J."/>
            <person name="Shu W."/>
            <person name="Hu C."/>
        </authorList>
    </citation>
    <scope>NUCLEOTIDE SEQUENCE [LARGE SCALE GENOMIC DNA]</scope>
    <source>
        <strain evidence="4 5">AS-A4</strain>
    </source>
</reference>
<dbReference type="RefSeq" id="WP_190446232.1">
    <property type="nucleotide sequence ID" value="NZ_JAMPLM010000017.1"/>
</dbReference>
<comment type="caution">
    <text evidence="4">The sequence shown here is derived from an EMBL/GenBank/DDBJ whole genome shotgun (WGS) entry which is preliminary data.</text>
</comment>
<sequence>MRSDHYRTLNVTPAATQAEIKQAYRRLAKQFHPDSNRETTNHEKIARVNAAYEVLGDPDNRKSYDQQLQYLTQLEDAGFSAGRGNRQQRTAAAQARHRKQQQTAQTADDHLQQWLKQVYTPVNRLVLEILKPLKEQIDDLAADPFDDALMAEFQTYLEDCRDRHRRAETIFKSLPNPKTLAGVAAHLYYCLNQVDDGIEQLEFFTLNYDDSYLHTGQELFRIAAGLRREAQAAVKEVV</sequence>
<keyword evidence="1" id="KW-0143">Chaperone</keyword>
<feature type="domain" description="J" evidence="3">
    <location>
        <begin position="4"/>
        <end position="68"/>
    </location>
</feature>
<dbReference type="PANTHER" id="PTHR44145">
    <property type="entry name" value="DNAJ HOMOLOG SUBFAMILY A MEMBER 3, MITOCHONDRIAL"/>
    <property type="match status" value="1"/>
</dbReference>
<gene>
    <name evidence="4" type="ORF">NDI38_18080</name>
</gene>
<dbReference type="Proteomes" id="UP001476950">
    <property type="component" value="Unassembled WGS sequence"/>
</dbReference>
<dbReference type="Gene3D" id="1.10.287.110">
    <property type="entry name" value="DnaJ domain"/>
    <property type="match status" value="1"/>
</dbReference>
<dbReference type="InterPro" id="IPR051938">
    <property type="entry name" value="Apopto_cytoskel_mod"/>
</dbReference>
<dbReference type="PROSITE" id="PS50076">
    <property type="entry name" value="DNAJ_2"/>
    <property type="match status" value="1"/>
</dbReference>
<evidence type="ECO:0000259" key="3">
    <source>
        <dbReference type="PROSITE" id="PS50076"/>
    </source>
</evidence>
<evidence type="ECO:0000256" key="2">
    <source>
        <dbReference type="SAM" id="MobiDB-lite"/>
    </source>
</evidence>
<dbReference type="InterPro" id="IPR036869">
    <property type="entry name" value="J_dom_sf"/>
</dbReference>